<feature type="chain" id="PRO_5045055443" evidence="1">
    <location>
        <begin position="23"/>
        <end position="305"/>
    </location>
</feature>
<gene>
    <name evidence="2" type="ORF">Q3O59_14100</name>
</gene>
<dbReference type="PANTHER" id="PTHR11102:SF160">
    <property type="entry name" value="ERAD-ASSOCIATED E3 UBIQUITIN-PROTEIN LIGASE COMPONENT HRD3"/>
    <property type="match status" value="1"/>
</dbReference>
<sequence>MKILTMAATLCLVSAFAVPAHATDESVQAFCDTEDCVNTLRHLERRANHGSTLAAIVVATAYANGDGVEQDSAKAVRLLRRAANRGDPASELLISNWYREGVHLAQNSERADMFLARAVGRDYNPALKHQAMLWLQQETPELDAKAIALLEQASAQAHVPSQYFLAQLYMSGVGTDVDLVRAGTLLRNLAISNYKDAQVYLKQVIAALDNDDAVSEEYLASLTAAFDVERIEVFGGRNSPEDVLGFIESNFRRANIYNRPGTGTRIIGRLCGEAGPASNCISRSVRHGECWYDILPDLVDPSDGC</sequence>
<evidence type="ECO:0000313" key="2">
    <source>
        <dbReference type="EMBL" id="MDP4530157.1"/>
    </source>
</evidence>
<dbReference type="Pfam" id="PF08238">
    <property type="entry name" value="Sel1"/>
    <property type="match status" value="3"/>
</dbReference>
<dbReference type="InterPro" id="IPR006597">
    <property type="entry name" value="Sel1-like"/>
</dbReference>
<proteinExistence type="predicted"/>
<feature type="signal peptide" evidence="1">
    <location>
        <begin position="1"/>
        <end position="22"/>
    </location>
</feature>
<dbReference type="InterPro" id="IPR050767">
    <property type="entry name" value="Sel1_AlgK"/>
</dbReference>
<organism evidence="2 3">
    <name type="scientific">Alkalimonas delamerensis</name>
    <dbReference type="NCBI Taxonomy" id="265981"/>
    <lineage>
        <taxon>Bacteria</taxon>
        <taxon>Pseudomonadati</taxon>
        <taxon>Pseudomonadota</taxon>
        <taxon>Gammaproteobacteria</taxon>
        <taxon>Alkalimonas</taxon>
    </lineage>
</organism>
<name>A0ABT9GT76_9GAMM</name>
<keyword evidence="1" id="KW-0732">Signal</keyword>
<dbReference type="InterPro" id="IPR011990">
    <property type="entry name" value="TPR-like_helical_dom_sf"/>
</dbReference>
<dbReference type="SUPFAM" id="SSF81901">
    <property type="entry name" value="HCP-like"/>
    <property type="match status" value="1"/>
</dbReference>
<keyword evidence="3" id="KW-1185">Reference proteome</keyword>
<reference evidence="2 3" key="1">
    <citation type="submission" date="2023-08" db="EMBL/GenBank/DDBJ databases">
        <authorList>
            <person name="Joshi A."/>
            <person name="Thite S."/>
        </authorList>
    </citation>
    <scope>NUCLEOTIDE SEQUENCE [LARGE SCALE GENOMIC DNA]</scope>
    <source>
        <strain evidence="2 3">1E1</strain>
    </source>
</reference>
<dbReference type="PANTHER" id="PTHR11102">
    <property type="entry name" value="SEL-1-LIKE PROTEIN"/>
    <property type="match status" value="1"/>
</dbReference>
<accession>A0ABT9GT76</accession>
<evidence type="ECO:0000313" key="3">
    <source>
        <dbReference type="Proteomes" id="UP001236258"/>
    </source>
</evidence>
<dbReference type="Proteomes" id="UP001236258">
    <property type="component" value="Unassembled WGS sequence"/>
</dbReference>
<protein>
    <submittedName>
        <fullName evidence="2">Tetratricopeptide repeat protein</fullName>
    </submittedName>
</protein>
<comment type="caution">
    <text evidence="2">The sequence shown here is derived from an EMBL/GenBank/DDBJ whole genome shotgun (WGS) entry which is preliminary data.</text>
</comment>
<dbReference type="SMART" id="SM00671">
    <property type="entry name" value="SEL1"/>
    <property type="match status" value="3"/>
</dbReference>
<evidence type="ECO:0000256" key="1">
    <source>
        <dbReference type="SAM" id="SignalP"/>
    </source>
</evidence>
<dbReference type="EMBL" id="JAUZVY010000006">
    <property type="protein sequence ID" value="MDP4530157.1"/>
    <property type="molecule type" value="Genomic_DNA"/>
</dbReference>
<dbReference type="RefSeq" id="WP_305946196.1">
    <property type="nucleotide sequence ID" value="NZ_JAUZVY010000006.1"/>
</dbReference>
<dbReference type="Gene3D" id="1.25.40.10">
    <property type="entry name" value="Tetratricopeptide repeat domain"/>
    <property type="match status" value="1"/>
</dbReference>